<name>A0ABC9XNS1_GRUJA</name>
<evidence type="ECO:0000313" key="3">
    <source>
        <dbReference type="EMBL" id="GAB0199363.1"/>
    </source>
</evidence>
<dbReference type="Proteomes" id="UP001623348">
    <property type="component" value="Unassembled WGS sequence"/>
</dbReference>
<feature type="region of interest" description="Disordered" evidence="1">
    <location>
        <begin position="43"/>
        <end position="68"/>
    </location>
</feature>
<dbReference type="EMBL" id="BAAFJT010000022">
    <property type="protein sequence ID" value="GAB0199363.1"/>
    <property type="molecule type" value="Genomic_DNA"/>
</dbReference>
<proteinExistence type="predicted"/>
<sequence>MEAVQSRKLNTSTVLNLKPKEPSLGDHKTVTLAVILSLTSTDGDLSNPNDRVSRTNSDSPQHLSKQEGKTSKELMLMLHSIQHVGWTSESDRRELYFLAKALVAELKKKLHKAKSVVTVKNTVSPLPAPATQKHEVHEIPAVEGETTTHWVQKQRELGLNQAVLNLWEAAGRLNSTDNIPDFRHHKISTPPSKHSLSRFPAEAPHLSGSFKIQNYYDAVEQTKKSHGIEDVEDAEDGTGAPSPRQAYVWTYRKHKQGDSPYLNKSNQLFYKMFDNANPEEEPTPTESKAEQRLNTKQRFFYNLLVNDSPPAASSMLEDVAEEKGSSPGGYLPAVPRTAETHWRQQKEGSSFLNKPDNPDSPDDASVQGDLFETNLHRHLRLLVPDEALRTFIAHVAQVLRKDCGLPELQLACAKMVSNTGLLIKLLGEKQDEQGASALVGRCLLEGNVSDGMVTGRKPAGKKPEYTSSDRLLLAISVSVVIMINITVICLVEGSHVRDLSKPSPQWLRDLYQPLDAQQKKSLAELYDEESSAEEEIFNESELKKMLSQQKPCRVDSPHWNKLVGLVVVGVESPVVKVVGVLSVSPPAYTGRGNAGEGACVLGEYR</sequence>
<dbReference type="PANTHER" id="PTHR23045">
    <property type="entry name" value="LEUCINE-RICH REPEAT-CONTAINING PROTEIN 37A"/>
    <property type="match status" value="1"/>
</dbReference>
<accession>A0ABC9XNS1</accession>
<feature type="region of interest" description="Disordered" evidence="1">
    <location>
        <begin position="339"/>
        <end position="365"/>
    </location>
</feature>
<comment type="caution">
    <text evidence="3">The sequence shown here is derived from an EMBL/GenBank/DDBJ whole genome shotgun (WGS) entry which is preliminary data.</text>
</comment>
<protein>
    <submittedName>
        <fullName evidence="3">Leucine-rich repeat-containing protein 37B</fullName>
    </submittedName>
</protein>
<organism evidence="3 4">
    <name type="scientific">Grus japonensis</name>
    <name type="common">Japanese crane</name>
    <name type="synonym">Red-crowned crane</name>
    <dbReference type="NCBI Taxonomy" id="30415"/>
    <lineage>
        <taxon>Eukaryota</taxon>
        <taxon>Metazoa</taxon>
        <taxon>Chordata</taxon>
        <taxon>Craniata</taxon>
        <taxon>Vertebrata</taxon>
        <taxon>Euteleostomi</taxon>
        <taxon>Archelosauria</taxon>
        <taxon>Archosauria</taxon>
        <taxon>Dinosauria</taxon>
        <taxon>Saurischia</taxon>
        <taxon>Theropoda</taxon>
        <taxon>Coelurosauria</taxon>
        <taxon>Aves</taxon>
        <taxon>Neognathae</taxon>
        <taxon>Neoaves</taxon>
        <taxon>Gruiformes</taxon>
        <taxon>Gruidae</taxon>
        <taxon>Grus</taxon>
    </lineage>
</organism>
<dbReference type="Pfam" id="PF14914">
    <property type="entry name" value="LRRC37AB_C"/>
    <property type="match status" value="1"/>
</dbReference>
<evidence type="ECO:0000256" key="1">
    <source>
        <dbReference type="SAM" id="MobiDB-lite"/>
    </source>
</evidence>
<dbReference type="PANTHER" id="PTHR23045:SF9">
    <property type="entry name" value="LEUCINE RICH REPEAT CONTAINING 37A-RELATED"/>
    <property type="match status" value="1"/>
</dbReference>
<evidence type="ECO:0000259" key="2">
    <source>
        <dbReference type="Pfam" id="PF14914"/>
    </source>
</evidence>
<dbReference type="InterPro" id="IPR015753">
    <property type="entry name" value="LRRC37"/>
</dbReference>
<keyword evidence="4" id="KW-1185">Reference proteome</keyword>
<dbReference type="AlphaFoldDB" id="A0ABC9XNS1"/>
<gene>
    <name evidence="3" type="ORF">GRJ2_002401700</name>
</gene>
<reference evidence="3 4" key="1">
    <citation type="submission" date="2024-06" db="EMBL/GenBank/DDBJ databases">
        <title>The draft genome of Grus japonensis, version 3.</title>
        <authorList>
            <person name="Nabeshima K."/>
            <person name="Suzuki S."/>
            <person name="Onuma M."/>
        </authorList>
    </citation>
    <scope>NUCLEOTIDE SEQUENCE [LARGE SCALE GENOMIC DNA]</scope>
    <source>
        <strain evidence="3 4">451A</strain>
    </source>
</reference>
<evidence type="ECO:0000313" key="4">
    <source>
        <dbReference type="Proteomes" id="UP001623348"/>
    </source>
</evidence>
<feature type="compositionally biased region" description="Polar residues" evidence="1">
    <location>
        <begin position="43"/>
        <end position="63"/>
    </location>
</feature>
<feature type="domain" description="LRRC37A/B like protein 1 C-terminal" evidence="2">
    <location>
        <begin position="367"/>
        <end position="493"/>
    </location>
</feature>
<dbReference type="InterPro" id="IPR029423">
    <property type="entry name" value="LRRC37AB_C"/>
</dbReference>